<dbReference type="GO" id="GO:0004177">
    <property type="term" value="F:aminopeptidase activity"/>
    <property type="evidence" value="ECO:0007669"/>
    <property type="project" value="UniProtKB-KW"/>
</dbReference>
<dbReference type="eggNOG" id="COG2234">
    <property type="taxonomic scope" value="Bacteria"/>
</dbReference>
<dbReference type="AlphaFoldDB" id="M7MK43"/>
<sequence>MKKLIILAFVLLPVSSFAQTVQELMNQIDVDRLEATVSEFSGEQPTMVYGTEVTIINRQHANNDLAADYIKERLEQFNNLTIEEQLFNTTGKNIIATQLGNTNPNNIYLVSAHYDAIADYCADDNATGVAAILEIARVLSTQCMENTIVYAFWDEEEIGLRGSRHYANLANADNLNILGVVNLDMMGYDGDEPGQPGDNDFDIDVRDLHGSLTIKDDLLNLLNTYTFNLNPITVNPGTSASDHASFWVNSFPAVLVGESWETNDETPFYHSSADRLSTLDLPYFQEITKLVTAYLLTKGNLQAIDNTLTSTAAYLEANQNGANYQWYNCDTNTLIAGAVNQTYYPETIGSYAVEITVGSCVEMSDCILFTNLSIEESNAEHFKITPNPVTSTLQIDSDLETAFAIQLYNVSGQLILETTSKTKQLKIDMYDYQSGIYYLKIKGTQKSGAFKVVKQ</sequence>
<dbReference type="PANTHER" id="PTHR12147">
    <property type="entry name" value="METALLOPEPTIDASE M28 FAMILY MEMBER"/>
    <property type="match status" value="1"/>
</dbReference>
<dbReference type="EMBL" id="ANLA01000009">
    <property type="protein sequence ID" value="EMQ95245.1"/>
    <property type="molecule type" value="Genomic_DNA"/>
</dbReference>
<evidence type="ECO:0000313" key="5">
    <source>
        <dbReference type="EMBL" id="EMQ95245.1"/>
    </source>
</evidence>
<dbReference type="InterPro" id="IPR007484">
    <property type="entry name" value="Peptidase_M28"/>
</dbReference>
<evidence type="ECO:0000259" key="4">
    <source>
        <dbReference type="Pfam" id="PF18962"/>
    </source>
</evidence>
<dbReference type="RefSeq" id="WP_007648953.1">
    <property type="nucleotide sequence ID" value="NZ_ANLA01000009.1"/>
</dbReference>
<dbReference type="GeneID" id="98641240"/>
<dbReference type="SUPFAM" id="SSF53187">
    <property type="entry name" value="Zn-dependent exopeptidases"/>
    <property type="match status" value="1"/>
</dbReference>
<keyword evidence="5" id="KW-0645">Protease</keyword>
<dbReference type="GO" id="GO:0006508">
    <property type="term" value="P:proteolysis"/>
    <property type="evidence" value="ECO:0007669"/>
    <property type="project" value="InterPro"/>
</dbReference>
<keyword evidence="6" id="KW-1185">Reference proteome</keyword>
<reference evidence="5 6" key="1">
    <citation type="submission" date="2012-12" db="EMBL/GenBank/DDBJ databases">
        <title>Genome assembly of Formosa sp. AK20.</title>
        <authorList>
            <person name="Kumar R."/>
            <person name="Khatri I."/>
            <person name="Vaidya B."/>
            <person name="Subramanian S."/>
            <person name="Pinnaka A."/>
        </authorList>
    </citation>
    <scope>NUCLEOTIDE SEQUENCE [LARGE SCALE GENOMIC DNA]</scope>
    <source>
        <strain evidence="5 6">AK20</strain>
    </source>
</reference>
<protein>
    <submittedName>
        <fullName evidence="5">Putative aminopeptidase</fullName>
    </submittedName>
</protein>
<feature type="chain" id="PRO_5004081636" evidence="2">
    <location>
        <begin position="19"/>
        <end position="455"/>
    </location>
</feature>
<comment type="caution">
    <text evidence="5">The sequence shown here is derived from an EMBL/GenBank/DDBJ whole genome shotgun (WGS) entry which is preliminary data.</text>
</comment>
<evidence type="ECO:0000313" key="6">
    <source>
        <dbReference type="Proteomes" id="UP000012024"/>
    </source>
</evidence>
<keyword evidence="5" id="KW-0031">Aminopeptidase</keyword>
<dbReference type="Pfam" id="PF18962">
    <property type="entry name" value="Por_Secre_tail"/>
    <property type="match status" value="1"/>
</dbReference>
<accession>M7MK43</accession>
<dbReference type="Proteomes" id="UP000012024">
    <property type="component" value="Unassembled WGS sequence"/>
</dbReference>
<dbReference type="InterPro" id="IPR045175">
    <property type="entry name" value="M28_fam"/>
</dbReference>
<feature type="domain" description="Peptidase M28" evidence="3">
    <location>
        <begin position="93"/>
        <end position="294"/>
    </location>
</feature>
<feature type="signal peptide" evidence="2">
    <location>
        <begin position="1"/>
        <end position="18"/>
    </location>
</feature>
<organism evidence="5 6">
    <name type="scientific">Xanthomarina gelatinilytica</name>
    <dbReference type="NCBI Taxonomy" id="1137281"/>
    <lineage>
        <taxon>Bacteria</taxon>
        <taxon>Pseudomonadati</taxon>
        <taxon>Bacteroidota</taxon>
        <taxon>Flavobacteriia</taxon>
        <taxon>Flavobacteriales</taxon>
        <taxon>Flavobacteriaceae</taxon>
        <taxon>Xanthomarina</taxon>
    </lineage>
</organism>
<dbReference type="NCBIfam" id="TIGR04183">
    <property type="entry name" value="Por_Secre_tail"/>
    <property type="match status" value="1"/>
</dbReference>
<feature type="domain" description="Secretion system C-terminal sorting" evidence="4">
    <location>
        <begin position="386"/>
        <end position="448"/>
    </location>
</feature>
<name>M7MK43_9FLAO</name>
<dbReference type="GO" id="GO:0008235">
    <property type="term" value="F:metalloexopeptidase activity"/>
    <property type="evidence" value="ECO:0007669"/>
    <property type="project" value="InterPro"/>
</dbReference>
<dbReference type="Pfam" id="PF04389">
    <property type="entry name" value="Peptidase_M28"/>
    <property type="match status" value="1"/>
</dbReference>
<evidence type="ECO:0000259" key="3">
    <source>
        <dbReference type="Pfam" id="PF04389"/>
    </source>
</evidence>
<proteinExistence type="predicted"/>
<dbReference type="InterPro" id="IPR026444">
    <property type="entry name" value="Secre_tail"/>
</dbReference>
<keyword evidence="1 2" id="KW-0732">Signal</keyword>
<dbReference type="OrthoDB" id="1391570at2"/>
<dbReference type="PANTHER" id="PTHR12147:SF26">
    <property type="entry name" value="PEPTIDASE M28 DOMAIN-CONTAINING PROTEIN"/>
    <property type="match status" value="1"/>
</dbReference>
<gene>
    <name evidence="5" type="ORF">D778_02767</name>
</gene>
<evidence type="ECO:0000256" key="2">
    <source>
        <dbReference type="SAM" id="SignalP"/>
    </source>
</evidence>
<keyword evidence="5" id="KW-0378">Hydrolase</keyword>
<dbReference type="PATRIC" id="fig|1137281.3.peg.1357"/>
<dbReference type="Gene3D" id="3.40.630.10">
    <property type="entry name" value="Zn peptidases"/>
    <property type="match status" value="1"/>
</dbReference>
<evidence type="ECO:0000256" key="1">
    <source>
        <dbReference type="ARBA" id="ARBA00022729"/>
    </source>
</evidence>
<dbReference type="eggNOG" id="COG1357">
    <property type="taxonomic scope" value="Bacteria"/>
</dbReference>